<dbReference type="EMBL" id="LPBJ01000047">
    <property type="protein sequence ID" value="KVP98061.1"/>
    <property type="molecule type" value="Genomic_DNA"/>
</dbReference>
<accession>A0AAW3MXY7</accession>
<gene>
    <name evidence="1" type="ORF">WJ96_05685</name>
</gene>
<evidence type="ECO:0000313" key="2">
    <source>
        <dbReference type="Proteomes" id="UP000056453"/>
    </source>
</evidence>
<comment type="caution">
    <text evidence="1">The sequence shown here is derived from an EMBL/GenBank/DDBJ whole genome shotgun (WGS) entry which is preliminary data.</text>
</comment>
<protein>
    <submittedName>
        <fullName evidence="1">Uncharacterized protein</fullName>
    </submittedName>
</protein>
<sequence>MTNERIGITKDKRAVALSHVSEIELAISTLSNALRHEATLKTGLSAEMAQTLLGSAEFRLADLCKKLGVEIDSVRAQEARFARLREAQHRIRELEAQLGAEQTPESIQASLKLMDQRLNHWWDLDGFAGPVKPSFQKYGCQANFSCHLFGDFRDPEAPVSGKEKYKNWLELLRERGFVLVEEDRDWSIVDCDASRDALTQLFSRIPSARIEKVENIRRNNVNSFIVRSVDVYISDIADILKLPAKPSKG</sequence>
<name>A0AAW3MXY7_9BURK</name>
<dbReference type="AlphaFoldDB" id="A0AAW3MXY7"/>
<reference evidence="1 2" key="1">
    <citation type="submission" date="2015-11" db="EMBL/GenBank/DDBJ databases">
        <title>Expanding the genomic diversity of Burkholderia species for the development of highly accurate diagnostics.</title>
        <authorList>
            <person name="Sahl J."/>
            <person name="Keim P."/>
            <person name="Wagner D."/>
        </authorList>
    </citation>
    <scope>NUCLEOTIDE SEQUENCE [LARGE SCALE GENOMIC DNA]</scope>
    <source>
        <strain evidence="1 2">MSMB1808WGS</strain>
    </source>
</reference>
<proteinExistence type="predicted"/>
<dbReference type="Proteomes" id="UP000056453">
    <property type="component" value="Unassembled WGS sequence"/>
</dbReference>
<keyword evidence="2" id="KW-1185">Reference proteome</keyword>
<organism evidence="1 2">
    <name type="scientific">Burkholderia ubonensis</name>
    <dbReference type="NCBI Taxonomy" id="101571"/>
    <lineage>
        <taxon>Bacteria</taxon>
        <taxon>Pseudomonadati</taxon>
        <taxon>Pseudomonadota</taxon>
        <taxon>Betaproteobacteria</taxon>
        <taxon>Burkholderiales</taxon>
        <taxon>Burkholderiaceae</taxon>
        <taxon>Burkholderia</taxon>
        <taxon>Burkholderia cepacia complex</taxon>
    </lineage>
</organism>
<evidence type="ECO:0000313" key="1">
    <source>
        <dbReference type="EMBL" id="KVP98061.1"/>
    </source>
</evidence>
<dbReference type="RefSeq" id="WP_059925023.1">
    <property type="nucleotide sequence ID" value="NZ_LPBG01000047.1"/>
</dbReference>